<protein>
    <submittedName>
        <fullName evidence="2">Uncharacterized protein</fullName>
    </submittedName>
</protein>
<evidence type="ECO:0000313" key="2">
    <source>
        <dbReference type="EMBL" id="KAK3342554.1"/>
    </source>
</evidence>
<feature type="region of interest" description="Disordered" evidence="1">
    <location>
        <begin position="289"/>
        <end position="330"/>
    </location>
</feature>
<feature type="compositionally biased region" description="Basic and acidic residues" evidence="1">
    <location>
        <begin position="72"/>
        <end position="94"/>
    </location>
</feature>
<keyword evidence="3" id="KW-1185">Reference proteome</keyword>
<proteinExistence type="predicted"/>
<name>A0AAE0JDM6_9PEZI</name>
<feature type="compositionally biased region" description="Polar residues" evidence="1">
    <location>
        <begin position="49"/>
        <end position="60"/>
    </location>
</feature>
<reference evidence="2" key="2">
    <citation type="submission" date="2023-06" db="EMBL/GenBank/DDBJ databases">
        <authorList>
            <consortium name="Lawrence Berkeley National Laboratory"/>
            <person name="Haridas S."/>
            <person name="Hensen N."/>
            <person name="Bonometti L."/>
            <person name="Westerberg I."/>
            <person name="Brannstrom I.O."/>
            <person name="Guillou S."/>
            <person name="Cros-Aarteil S."/>
            <person name="Calhoun S."/>
            <person name="Kuo A."/>
            <person name="Mondo S."/>
            <person name="Pangilinan J."/>
            <person name="Riley R."/>
            <person name="Labutti K."/>
            <person name="Andreopoulos B."/>
            <person name="Lipzen A."/>
            <person name="Chen C."/>
            <person name="Yanf M."/>
            <person name="Daum C."/>
            <person name="Ng V."/>
            <person name="Clum A."/>
            <person name="Steindorff A."/>
            <person name="Ohm R."/>
            <person name="Martin F."/>
            <person name="Silar P."/>
            <person name="Natvig D."/>
            <person name="Lalanne C."/>
            <person name="Gautier V."/>
            <person name="Ament-Velasquez S.L."/>
            <person name="Kruys A."/>
            <person name="Hutchinson M.I."/>
            <person name="Powell A.J."/>
            <person name="Barry K."/>
            <person name="Miller A.N."/>
            <person name="Grigoriev I.V."/>
            <person name="Debuchy R."/>
            <person name="Gladieux P."/>
            <person name="Thoren M.H."/>
            <person name="Johannesson H."/>
        </authorList>
    </citation>
    <scope>NUCLEOTIDE SEQUENCE</scope>
    <source>
        <strain evidence="2">CBS 560.94</strain>
    </source>
</reference>
<sequence length="439" mass="48262">MPPPLSQRSDESSSEEEASDSGSVHEAAPESDSLQLLRESAMGVLASRLTAQNSGTSGNHVTGKLINNAKRGPADDLTNDHVAKYPRLDQGKEVQDEEESDEEEEYSSSEEDEEDEEEDEEGQGSGSYPSHSASGRFVVSEGISPWTPRDPSADKYPLHPDLVGMTPVELFPHALPNFKLPHHLAPIARHLAERPIKRMPILEKPFVDNKPDNFSAYFLQATGHMVPDEQACARCKGVVIKKRYVGGTFVGCVVFADPEEAKLTGGACANCWYGRQGSLCSFRNPGAVGKLKKQPKESYEPRSQISNPSLMSPPPPPEGQPMQHGQQLGNTGQVHPAFLASISSASPAYTPSSDYPHIEAQIVHQRNGEAPILPRPDGSVNKVTAWETRYRKMSTDKLRATHGNLVEWQEDLNTRLLAMNKVLLDRLDKREQSYSVPRP</sequence>
<dbReference type="GeneID" id="87868194"/>
<feature type="compositionally biased region" description="Acidic residues" evidence="1">
    <location>
        <begin position="95"/>
        <end position="122"/>
    </location>
</feature>
<organism evidence="2 3">
    <name type="scientific">Neurospora tetraspora</name>
    <dbReference type="NCBI Taxonomy" id="94610"/>
    <lineage>
        <taxon>Eukaryota</taxon>
        <taxon>Fungi</taxon>
        <taxon>Dikarya</taxon>
        <taxon>Ascomycota</taxon>
        <taxon>Pezizomycotina</taxon>
        <taxon>Sordariomycetes</taxon>
        <taxon>Sordariomycetidae</taxon>
        <taxon>Sordariales</taxon>
        <taxon>Sordariaceae</taxon>
        <taxon>Neurospora</taxon>
    </lineage>
</organism>
<gene>
    <name evidence="2" type="ORF">B0H65DRAFT_589585</name>
</gene>
<dbReference type="Pfam" id="PF12511">
    <property type="entry name" value="DUF3716"/>
    <property type="match status" value="1"/>
</dbReference>
<evidence type="ECO:0000313" key="3">
    <source>
        <dbReference type="Proteomes" id="UP001278500"/>
    </source>
</evidence>
<dbReference type="InterPro" id="IPR022190">
    <property type="entry name" value="DUF3716"/>
</dbReference>
<dbReference type="RefSeq" id="XP_062680347.1">
    <property type="nucleotide sequence ID" value="XM_062831040.1"/>
</dbReference>
<accession>A0AAE0JDM6</accession>
<dbReference type="Proteomes" id="UP001278500">
    <property type="component" value="Unassembled WGS sequence"/>
</dbReference>
<evidence type="ECO:0000256" key="1">
    <source>
        <dbReference type="SAM" id="MobiDB-lite"/>
    </source>
</evidence>
<reference evidence="2" key="1">
    <citation type="journal article" date="2023" name="Mol. Phylogenet. Evol.">
        <title>Genome-scale phylogeny and comparative genomics of the fungal order Sordariales.</title>
        <authorList>
            <person name="Hensen N."/>
            <person name="Bonometti L."/>
            <person name="Westerberg I."/>
            <person name="Brannstrom I.O."/>
            <person name="Guillou S."/>
            <person name="Cros-Aarteil S."/>
            <person name="Calhoun S."/>
            <person name="Haridas S."/>
            <person name="Kuo A."/>
            <person name="Mondo S."/>
            <person name="Pangilinan J."/>
            <person name="Riley R."/>
            <person name="LaButti K."/>
            <person name="Andreopoulos B."/>
            <person name="Lipzen A."/>
            <person name="Chen C."/>
            <person name="Yan M."/>
            <person name="Daum C."/>
            <person name="Ng V."/>
            <person name="Clum A."/>
            <person name="Steindorff A."/>
            <person name="Ohm R.A."/>
            <person name="Martin F."/>
            <person name="Silar P."/>
            <person name="Natvig D.O."/>
            <person name="Lalanne C."/>
            <person name="Gautier V."/>
            <person name="Ament-Velasquez S.L."/>
            <person name="Kruys A."/>
            <person name="Hutchinson M.I."/>
            <person name="Powell A.J."/>
            <person name="Barry K."/>
            <person name="Miller A.N."/>
            <person name="Grigoriev I.V."/>
            <person name="Debuchy R."/>
            <person name="Gladieux P."/>
            <person name="Hiltunen Thoren M."/>
            <person name="Johannesson H."/>
        </authorList>
    </citation>
    <scope>NUCLEOTIDE SEQUENCE</scope>
    <source>
        <strain evidence="2">CBS 560.94</strain>
    </source>
</reference>
<dbReference type="EMBL" id="JAUEPP010000005">
    <property type="protein sequence ID" value="KAK3342554.1"/>
    <property type="molecule type" value="Genomic_DNA"/>
</dbReference>
<feature type="region of interest" description="Disordered" evidence="1">
    <location>
        <begin position="1"/>
        <end position="134"/>
    </location>
</feature>
<dbReference type="AlphaFoldDB" id="A0AAE0JDM6"/>
<comment type="caution">
    <text evidence="2">The sequence shown here is derived from an EMBL/GenBank/DDBJ whole genome shotgun (WGS) entry which is preliminary data.</text>
</comment>